<dbReference type="InterPro" id="IPR036282">
    <property type="entry name" value="Glutathione-S-Trfase_C_sf"/>
</dbReference>
<sequence length="211" mass="23219">MTLTFYDCKTAPSPRRARIILAEKNAPHDVVEIDLRTAEQMGEAFRAINPNATVPALKLEDGTVLTDNAGIAAWLEATYPEPPLMGVSPTDKADIATWQAKVEMEFGMGVASALRNSNPAMKDRALPGPHDYPQIPELAVRGFAQVDNFLDKFDAHLADHEFVAAGQLSVADVTAYVFVDFAKVVKKRPLETHANVAKWHARLKQRPAFQL</sequence>
<dbReference type="OrthoDB" id="5293590at2"/>
<feature type="domain" description="GST C-terminal" evidence="2">
    <location>
        <begin position="88"/>
        <end position="211"/>
    </location>
</feature>
<dbReference type="GO" id="GO:0016740">
    <property type="term" value="F:transferase activity"/>
    <property type="evidence" value="ECO:0007669"/>
    <property type="project" value="UniProtKB-KW"/>
</dbReference>
<dbReference type="AlphaFoldDB" id="A0A844ZW56"/>
<evidence type="ECO:0000259" key="2">
    <source>
        <dbReference type="PROSITE" id="PS50405"/>
    </source>
</evidence>
<dbReference type="PANTHER" id="PTHR44051:SF8">
    <property type="entry name" value="GLUTATHIONE S-TRANSFERASE GSTA"/>
    <property type="match status" value="1"/>
</dbReference>
<keyword evidence="3" id="KW-0808">Transferase</keyword>
<dbReference type="SFLD" id="SFLDG00358">
    <property type="entry name" value="Main_(cytGST)"/>
    <property type="match status" value="1"/>
</dbReference>
<dbReference type="SFLD" id="SFLDS00019">
    <property type="entry name" value="Glutathione_Transferase_(cytos"/>
    <property type="match status" value="1"/>
</dbReference>
<dbReference type="EMBL" id="WTYX01000002">
    <property type="protein sequence ID" value="MXO91968.1"/>
    <property type="molecule type" value="Genomic_DNA"/>
</dbReference>
<dbReference type="PANTHER" id="PTHR44051">
    <property type="entry name" value="GLUTATHIONE S-TRANSFERASE-RELATED"/>
    <property type="match status" value="1"/>
</dbReference>
<dbReference type="PROSITE" id="PS50404">
    <property type="entry name" value="GST_NTER"/>
    <property type="match status" value="1"/>
</dbReference>
<dbReference type="InterPro" id="IPR010987">
    <property type="entry name" value="Glutathione-S-Trfase_C-like"/>
</dbReference>
<feature type="domain" description="GST N-terminal" evidence="1">
    <location>
        <begin position="1"/>
        <end position="83"/>
    </location>
</feature>
<name>A0A844ZW56_9SPHN</name>
<accession>A0A844ZW56</accession>
<dbReference type="Proteomes" id="UP000442714">
    <property type="component" value="Unassembled WGS sequence"/>
</dbReference>
<dbReference type="InterPro" id="IPR034345">
    <property type="entry name" value="Gtt2-like_N"/>
</dbReference>
<dbReference type="PROSITE" id="PS50405">
    <property type="entry name" value="GST_CTER"/>
    <property type="match status" value="1"/>
</dbReference>
<dbReference type="Pfam" id="PF13410">
    <property type="entry name" value="GST_C_2"/>
    <property type="match status" value="1"/>
</dbReference>
<comment type="caution">
    <text evidence="3">The sequence shown here is derived from an EMBL/GenBank/DDBJ whole genome shotgun (WGS) entry which is preliminary data.</text>
</comment>
<dbReference type="Pfam" id="PF13409">
    <property type="entry name" value="GST_N_2"/>
    <property type="match status" value="1"/>
</dbReference>
<dbReference type="InterPro" id="IPR036249">
    <property type="entry name" value="Thioredoxin-like_sf"/>
</dbReference>
<evidence type="ECO:0000313" key="4">
    <source>
        <dbReference type="Proteomes" id="UP000442714"/>
    </source>
</evidence>
<dbReference type="InterPro" id="IPR004045">
    <property type="entry name" value="Glutathione_S-Trfase_N"/>
</dbReference>
<evidence type="ECO:0000313" key="3">
    <source>
        <dbReference type="EMBL" id="MXO91968.1"/>
    </source>
</evidence>
<evidence type="ECO:0000259" key="1">
    <source>
        <dbReference type="PROSITE" id="PS50404"/>
    </source>
</evidence>
<dbReference type="Gene3D" id="1.20.1050.10">
    <property type="match status" value="1"/>
</dbReference>
<proteinExistence type="predicted"/>
<dbReference type="InterPro" id="IPR040079">
    <property type="entry name" value="Glutathione_S-Trfase"/>
</dbReference>
<organism evidence="3 4">
    <name type="scientific">Pontixanthobacter aquaemixtae</name>
    <dbReference type="NCBI Taxonomy" id="1958940"/>
    <lineage>
        <taxon>Bacteria</taxon>
        <taxon>Pseudomonadati</taxon>
        <taxon>Pseudomonadota</taxon>
        <taxon>Alphaproteobacteria</taxon>
        <taxon>Sphingomonadales</taxon>
        <taxon>Erythrobacteraceae</taxon>
        <taxon>Pontixanthobacter</taxon>
    </lineage>
</organism>
<keyword evidence="4" id="KW-1185">Reference proteome</keyword>
<reference evidence="3 4" key="1">
    <citation type="submission" date="2019-12" db="EMBL/GenBank/DDBJ databases">
        <title>Genomic-based taxomic classification of the family Erythrobacteraceae.</title>
        <authorList>
            <person name="Xu L."/>
        </authorList>
    </citation>
    <scope>NUCLEOTIDE SEQUENCE [LARGE SCALE GENOMIC DNA]</scope>
    <source>
        <strain evidence="3 4">KCTC 52763</strain>
    </source>
</reference>
<gene>
    <name evidence="3" type="ORF">GRI41_14125</name>
</gene>
<dbReference type="SUPFAM" id="SSF47616">
    <property type="entry name" value="GST C-terminal domain-like"/>
    <property type="match status" value="1"/>
</dbReference>
<dbReference type="Gene3D" id="3.40.30.10">
    <property type="entry name" value="Glutaredoxin"/>
    <property type="match status" value="1"/>
</dbReference>
<dbReference type="CDD" id="cd03051">
    <property type="entry name" value="GST_N_GTT2_like"/>
    <property type="match status" value="1"/>
</dbReference>
<dbReference type="SUPFAM" id="SSF52833">
    <property type="entry name" value="Thioredoxin-like"/>
    <property type="match status" value="1"/>
</dbReference>
<protein>
    <submittedName>
        <fullName evidence="3">Glutathione S-transferase</fullName>
    </submittedName>
</protein>
<dbReference type="RefSeq" id="WP_160605775.1">
    <property type="nucleotide sequence ID" value="NZ_WTYX01000002.1"/>
</dbReference>